<evidence type="ECO:0000256" key="1">
    <source>
        <dbReference type="SAM" id="MobiDB-lite"/>
    </source>
</evidence>
<name>A0A1E3QBP3_LIPST</name>
<evidence type="ECO:0000313" key="3">
    <source>
        <dbReference type="Proteomes" id="UP000094385"/>
    </source>
</evidence>
<organism evidence="2 3">
    <name type="scientific">Lipomyces starkeyi NRRL Y-11557</name>
    <dbReference type="NCBI Taxonomy" id="675824"/>
    <lineage>
        <taxon>Eukaryota</taxon>
        <taxon>Fungi</taxon>
        <taxon>Dikarya</taxon>
        <taxon>Ascomycota</taxon>
        <taxon>Saccharomycotina</taxon>
        <taxon>Lipomycetes</taxon>
        <taxon>Lipomycetales</taxon>
        <taxon>Lipomycetaceae</taxon>
        <taxon>Lipomyces</taxon>
    </lineage>
</organism>
<keyword evidence="3" id="KW-1185">Reference proteome</keyword>
<feature type="region of interest" description="Disordered" evidence="1">
    <location>
        <begin position="128"/>
        <end position="154"/>
    </location>
</feature>
<dbReference type="EMBL" id="KV454291">
    <property type="protein sequence ID" value="ODQ75086.1"/>
    <property type="molecule type" value="Genomic_DNA"/>
</dbReference>
<dbReference type="Proteomes" id="UP000094385">
    <property type="component" value="Unassembled WGS sequence"/>
</dbReference>
<evidence type="ECO:0000313" key="2">
    <source>
        <dbReference type="EMBL" id="ODQ75086.1"/>
    </source>
</evidence>
<gene>
    <name evidence="2" type="ORF">LIPSTDRAFT_69275</name>
</gene>
<accession>A0A1E3QBP3</accession>
<reference evidence="2 3" key="1">
    <citation type="journal article" date="2016" name="Proc. Natl. Acad. Sci. U.S.A.">
        <title>Comparative genomics of biotechnologically important yeasts.</title>
        <authorList>
            <person name="Riley R."/>
            <person name="Haridas S."/>
            <person name="Wolfe K.H."/>
            <person name="Lopes M.R."/>
            <person name="Hittinger C.T."/>
            <person name="Goeker M."/>
            <person name="Salamov A.A."/>
            <person name="Wisecaver J.H."/>
            <person name="Long T.M."/>
            <person name="Calvey C.H."/>
            <person name="Aerts A.L."/>
            <person name="Barry K.W."/>
            <person name="Choi C."/>
            <person name="Clum A."/>
            <person name="Coughlan A.Y."/>
            <person name="Deshpande S."/>
            <person name="Douglass A.P."/>
            <person name="Hanson S.J."/>
            <person name="Klenk H.-P."/>
            <person name="LaButti K.M."/>
            <person name="Lapidus A."/>
            <person name="Lindquist E.A."/>
            <person name="Lipzen A.M."/>
            <person name="Meier-Kolthoff J.P."/>
            <person name="Ohm R.A."/>
            <person name="Otillar R.P."/>
            <person name="Pangilinan J.L."/>
            <person name="Peng Y."/>
            <person name="Rokas A."/>
            <person name="Rosa C.A."/>
            <person name="Scheuner C."/>
            <person name="Sibirny A.A."/>
            <person name="Slot J.C."/>
            <person name="Stielow J.B."/>
            <person name="Sun H."/>
            <person name="Kurtzman C.P."/>
            <person name="Blackwell M."/>
            <person name="Grigoriev I.V."/>
            <person name="Jeffries T.W."/>
        </authorList>
    </citation>
    <scope>NUCLEOTIDE SEQUENCE [LARGE SCALE GENOMIC DNA]</scope>
    <source>
        <strain evidence="2 3">NRRL Y-11557</strain>
    </source>
</reference>
<dbReference type="OrthoDB" id="10436209at2759"/>
<sequence>MEHSASHASHPRPRPRRTPSPTKTSKSPPSPSSSASKVTISKASSPRRPISRGALSSSSSTSGHALQALDANAKGWRSGSRSPRRKGQEVVDKVYTRSAQVAIPTLSPRKSGSDHVKVYVDRTDKPGQLGSIFDVSDDDEKENVPPEGAGIDEQFSSRSPALNIKKTERLVFADIPMTDPRRRFELHDRGPSTLNSDMLSEIIDSEILDDEDEVPVYATPARPRIRKFHVGDYLGPMLTSRNEKGWPLSAPTKANGNFDFATLDEVFGDTRRKIRFDIFVDSDANKENVDPMEITVGSVAELGMGKCLLMTG</sequence>
<feature type="region of interest" description="Disordered" evidence="1">
    <location>
        <begin position="1"/>
        <end position="98"/>
    </location>
</feature>
<feature type="compositionally biased region" description="Low complexity" evidence="1">
    <location>
        <begin position="19"/>
        <end position="44"/>
    </location>
</feature>
<feature type="compositionally biased region" description="Basic and acidic residues" evidence="1">
    <location>
        <begin position="86"/>
        <end position="95"/>
    </location>
</feature>
<protein>
    <submittedName>
        <fullName evidence="2">Uncharacterized protein</fullName>
    </submittedName>
</protein>
<dbReference type="AlphaFoldDB" id="A0A1E3QBP3"/>
<proteinExistence type="predicted"/>